<accession>A0A8S2V8F4</accession>
<organism evidence="1 2">
    <name type="scientific">Didymodactylos carnosus</name>
    <dbReference type="NCBI Taxonomy" id="1234261"/>
    <lineage>
        <taxon>Eukaryota</taxon>
        <taxon>Metazoa</taxon>
        <taxon>Spiralia</taxon>
        <taxon>Gnathifera</taxon>
        <taxon>Rotifera</taxon>
        <taxon>Eurotatoria</taxon>
        <taxon>Bdelloidea</taxon>
        <taxon>Philodinida</taxon>
        <taxon>Philodinidae</taxon>
        <taxon>Didymodactylos</taxon>
    </lineage>
</organism>
<comment type="caution">
    <text evidence="1">The sequence shown here is derived from an EMBL/GenBank/DDBJ whole genome shotgun (WGS) entry which is preliminary data.</text>
</comment>
<evidence type="ECO:0000313" key="2">
    <source>
        <dbReference type="Proteomes" id="UP000681722"/>
    </source>
</evidence>
<protein>
    <submittedName>
        <fullName evidence="1">Uncharacterized protein</fullName>
    </submittedName>
</protein>
<gene>
    <name evidence="1" type="ORF">SRO942_LOCUS38589</name>
</gene>
<proteinExistence type="predicted"/>
<reference evidence="1" key="1">
    <citation type="submission" date="2021-02" db="EMBL/GenBank/DDBJ databases">
        <authorList>
            <person name="Nowell W R."/>
        </authorList>
    </citation>
    <scope>NUCLEOTIDE SEQUENCE</scope>
</reference>
<sequence length="85" mass="9324">MSVIPCIISSIYPNGWSKQKIQAQSSAQLASEDAKKGETDTVYRRKDTLDKEGACCQTRPYYEPADGGGANVEDYPSCHGCVYQN</sequence>
<dbReference type="AlphaFoldDB" id="A0A8S2V8F4"/>
<evidence type="ECO:0000313" key="1">
    <source>
        <dbReference type="EMBL" id="CAF4385515.1"/>
    </source>
</evidence>
<dbReference type="Proteomes" id="UP000681722">
    <property type="component" value="Unassembled WGS sequence"/>
</dbReference>
<dbReference type="EMBL" id="CAJOBC010089905">
    <property type="protein sequence ID" value="CAF4385515.1"/>
    <property type="molecule type" value="Genomic_DNA"/>
</dbReference>
<name>A0A8S2V8F4_9BILA</name>